<feature type="region of interest" description="Disordered" evidence="7">
    <location>
        <begin position="149"/>
        <end position="173"/>
    </location>
</feature>
<feature type="domain" description="OVATE" evidence="8">
    <location>
        <begin position="191"/>
        <end position="258"/>
    </location>
</feature>
<evidence type="ECO:0000259" key="8">
    <source>
        <dbReference type="PROSITE" id="PS51754"/>
    </source>
</evidence>
<dbReference type="InterPro" id="IPR006458">
    <property type="entry name" value="Ovate_C"/>
</dbReference>
<feature type="region of interest" description="Disordered" evidence="7">
    <location>
        <begin position="94"/>
        <end position="127"/>
    </location>
</feature>
<evidence type="ECO:0000256" key="5">
    <source>
        <dbReference type="ARBA" id="ARBA00023242"/>
    </source>
</evidence>
<dbReference type="Gramene" id="Psat5g298880.1">
    <property type="protein sequence ID" value="Psat5g298880.1.cds1"/>
    <property type="gene ID" value="Psat5g298880"/>
</dbReference>
<reference evidence="9 10" key="1">
    <citation type="journal article" date="2022" name="Nat. Genet.">
        <title>Improved pea reference genome and pan-genome highlight genomic features and evolutionary characteristics.</title>
        <authorList>
            <person name="Yang T."/>
            <person name="Liu R."/>
            <person name="Luo Y."/>
            <person name="Hu S."/>
            <person name="Wang D."/>
            <person name="Wang C."/>
            <person name="Pandey M.K."/>
            <person name="Ge S."/>
            <person name="Xu Q."/>
            <person name="Li N."/>
            <person name="Li G."/>
            <person name="Huang Y."/>
            <person name="Saxena R.K."/>
            <person name="Ji Y."/>
            <person name="Li M."/>
            <person name="Yan X."/>
            <person name="He Y."/>
            <person name="Liu Y."/>
            <person name="Wang X."/>
            <person name="Xiang C."/>
            <person name="Varshney R.K."/>
            <person name="Ding H."/>
            <person name="Gao S."/>
            <person name="Zong X."/>
        </authorList>
    </citation>
    <scope>NUCLEOTIDE SEQUENCE [LARGE SCALE GENOMIC DNA]</scope>
    <source>
        <strain evidence="9 10">cv. Zhongwan 6</strain>
    </source>
</reference>
<evidence type="ECO:0000256" key="2">
    <source>
        <dbReference type="ARBA" id="ARBA00022491"/>
    </source>
</evidence>
<dbReference type="OrthoDB" id="689980at2759"/>
<keyword evidence="5 6" id="KW-0539">Nucleus</keyword>
<dbReference type="AlphaFoldDB" id="A0A9D4X6R0"/>
<dbReference type="NCBIfam" id="TIGR01568">
    <property type="entry name" value="A_thal_3678"/>
    <property type="match status" value="1"/>
</dbReference>
<comment type="caution">
    <text evidence="9">The sequence shown here is derived from an EMBL/GenBank/DDBJ whole genome shotgun (WGS) entry which is preliminary data.</text>
</comment>
<evidence type="ECO:0000256" key="6">
    <source>
        <dbReference type="RuleBase" id="RU367028"/>
    </source>
</evidence>
<evidence type="ECO:0000313" key="10">
    <source>
        <dbReference type="Proteomes" id="UP001058974"/>
    </source>
</evidence>
<dbReference type="Pfam" id="PF04844">
    <property type="entry name" value="Ovate"/>
    <property type="match status" value="1"/>
</dbReference>
<sequence>MPKKLQKTLQDYLNKLKNKNPHPQIKLTKMLSGCKHPKTPSFSLENGRNLSSNAVNNNTNKIDDAATLADVDRFLFENFKSLYFKDEDETENTVKTISGGKNNHEPSKTTSFMLESPRFDASPPPDLSRSARFFVKAENSRSLMEDALSLTNSDDGDSSNSNSSSTESPSKEVVVVHEDHNQTLPEKCIALLSYSPNPYDEFRRSMQELVESKYGKTEITEMKIDWDFMEEILFCYLNLNEKKSHKFILSAFVDLITVMRQNSEAAPAKPCSVRTVRIGREVRKKKTKQVTIEFGS</sequence>
<dbReference type="GO" id="GO:0005634">
    <property type="term" value="C:nucleus"/>
    <property type="evidence" value="ECO:0007669"/>
    <property type="project" value="UniProtKB-SubCell"/>
</dbReference>
<keyword evidence="10" id="KW-1185">Reference proteome</keyword>
<proteinExistence type="predicted"/>
<gene>
    <name evidence="9" type="ORF">KIW84_058225</name>
</gene>
<feature type="compositionally biased region" description="Low complexity" evidence="7">
    <location>
        <begin position="149"/>
        <end position="168"/>
    </location>
</feature>
<dbReference type="Gramene" id="PSAT_LOCUS19222_t1">
    <property type="protein sequence ID" value="CAL5199871.1"/>
    <property type="gene ID" value="PSAT_LOCUS19222"/>
</dbReference>
<evidence type="ECO:0000256" key="7">
    <source>
        <dbReference type="SAM" id="MobiDB-lite"/>
    </source>
</evidence>
<evidence type="ECO:0000313" key="9">
    <source>
        <dbReference type="EMBL" id="KAI5414000.1"/>
    </source>
</evidence>
<dbReference type="PANTHER" id="PTHR33057">
    <property type="entry name" value="TRANSCRIPTION REPRESSOR OFP7-RELATED"/>
    <property type="match status" value="1"/>
</dbReference>
<evidence type="ECO:0000256" key="3">
    <source>
        <dbReference type="ARBA" id="ARBA00023015"/>
    </source>
</evidence>
<dbReference type="PANTHER" id="PTHR33057:SF117">
    <property type="entry name" value="TRANSCRIPTION REPRESSOR OFP14"/>
    <property type="match status" value="1"/>
</dbReference>
<dbReference type="Proteomes" id="UP001058974">
    <property type="component" value="Chromosome 5"/>
</dbReference>
<evidence type="ECO:0000256" key="4">
    <source>
        <dbReference type="ARBA" id="ARBA00023163"/>
    </source>
</evidence>
<dbReference type="Gramene" id="Psat05G0822500-T1">
    <property type="protein sequence ID" value="KAI5414000.1"/>
    <property type="gene ID" value="KIW84_058225"/>
</dbReference>
<organism evidence="9 10">
    <name type="scientific">Pisum sativum</name>
    <name type="common">Garden pea</name>
    <name type="synonym">Lathyrus oleraceus</name>
    <dbReference type="NCBI Taxonomy" id="3888"/>
    <lineage>
        <taxon>Eukaryota</taxon>
        <taxon>Viridiplantae</taxon>
        <taxon>Streptophyta</taxon>
        <taxon>Embryophyta</taxon>
        <taxon>Tracheophyta</taxon>
        <taxon>Spermatophyta</taxon>
        <taxon>Magnoliopsida</taxon>
        <taxon>eudicotyledons</taxon>
        <taxon>Gunneridae</taxon>
        <taxon>Pentapetalae</taxon>
        <taxon>rosids</taxon>
        <taxon>fabids</taxon>
        <taxon>Fabales</taxon>
        <taxon>Fabaceae</taxon>
        <taxon>Papilionoideae</taxon>
        <taxon>50 kb inversion clade</taxon>
        <taxon>NPAAA clade</taxon>
        <taxon>Hologalegina</taxon>
        <taxon>IRL clade</taxon>
        <taxon>Fabeae</taxon>
        <taxon>Lathyrus</taxon>
    </lineage>
</organism>
<comment type="subcellular location">
    <subcellularLocation>
        <location evidence="1 6">Nucleus</location>
    </subcellularLocation>
</comment>
<dbReference type="PROSITE" id="PS51754">
    <property type="entry name" value="OVATE"/>
    <property type="match status" value="1"/>
</dbReference>
<dbReference type="EMBL" id="JAMSHJ010000005">
    <property type="protein sequence ID" value="KAI5414000.1"/>
    <property type="molecule type" value="Genomic_DNA"/>
</dbReference>
<dbReference type="GO" id="GO:0045892">
    <property type="term" value="P:negative regulation of DNA-templated transcription"/>
    <property type="evidence" value="ECO:0007669"/>
    <property type="project" value="UniProtKB-UniRule"/>
</dbReference>
<keyword evidence="4 6" id="KW-0804">Transcription</keyword>
<name>A0A9D4X6R0_PEA</name>
<protein>
    <recommendedName>
        <fullName evidence="6">Transcription repressor</fullName>
    </recommendedName>
    <alternativeName>
        <fullName evidence="6">Ovate family protein</fullName>
    </alternativeName>
</protein>
<accession>A0A9D4X6R0</accession>
<keyword evidence="3 6" id="KW-0805">Transcription regulation</keyword>
<evidence type="ECO:0000256" key="1">
    <source>
        <dbReference type="ARBA" id="ARBA00004123"/>
    </source>
</evidence>
<keyword evidence="2 6" id="KW-0678">Repressor</keyword>
<comment type="function">
    <text evidence="6">Transcriptional repressor that regulates multiple aspects of plant growth and development.</text>
</comment>
<dbReference type="InterPro" id="IPR038933">
    <property type="entry name" value="Ovate"/>
</dbReference>